<dbReference type="AlphaFoldDB" id="A0A0E0ASS7"/>
<dbReference type="HOGENOM" id="CLU_2363051_0_0_1"/>
<dbReference type="SUPFAM" id="SSF56214">
    <property type="entry name" value="4'-phosphopantetheinyl transferase"/>
    <property type="match status" value="1"/>
</dbReference>
<dbReference type="Proteomes" id="UP000026961">
    <property type="component" value="Chromosome 8"/>
</dbReference>
<reference evidence="2" key="1">
    <citation type="submission" date="2015-04" db="UniProtKB">
        <authorList>
            <consortium name="EnsemblPlants"/>
        </authorList>
    </citation>
    <scope>IDENTIFICATION</scope>
</reference>
<protein>
    <submittedName>
        <fullName evidence="2">Uncharacterized protein</fullName>
    </submittedName>
</protein>
<dbReference type="InterPro" id="IPR037143">
    <property type="entry name" value="4-PPantetheinyl_Trfase_dom_sf"/>
</dbReference>
<evidence type="ECO:0000256" key="1">
    <source>
        <dbReference type="SAM" id="MobiDB-lite"/>
    </source>
</evidence>
<evidence type="ECO:0000313" key="3">
    <source>
        <dbReference type="Proteomes" id="UP000026961"/>
    </source>
</evidence>
<proteinExistence type="predicted"/>
<sequence length="107" mass="12157">MHHRLLLRRGAMPVPPPLPPRTPPPGVARPFASLPPPPPLQSRREVHVWYVCPDELNDHSHLDMYMELLSPSERKNALSMNGPRLQKDAMLSRALLRTTLSRYIVAV</sequence>
<keyword evidence="3" id="KW-1185">Reference proteome</keyword>
<feature type="region of interest" description="Disordered" evidence="1">
    <location>
        <begin position="1"/>
        <end position="41"/>
    </location>
</feature>
<dbReference type="Gramene" id="OGLUM08G08180.3">
    <property type="protein sequence ID" value="OGLUM08G08180.3"/>
    <property type="gene ID" value="OGLUM08G08180"/>
</dbReference>
<evidence type="ECO:0000313" key="2">
    <source>
        <dbReference type="EnsemblPlants" id="OGLUM08G08180.3"/>
    </source>
</evidence>
<dbReference type="GO" id="GO:0008897">
    <property type="term" value="F:holo-[acyl-carrier-protein] synthase activity"/>
    <property type="evidence" value="ECO:0007669"/>
    <property type="project" value="InterPro"/>
</dbReference>
<accession>A0A0E0ASS7</accession>
<reference evidence="2" key="2">
    <citation type="submission" date="2018-05" db="EMBL/GenBank/DDBJ databases">
        <title>OgluRS3 (Oryza glumaepatula Reference Sequence Version 3).</title>
        <authorList>
            <person name="Zhang J."/>
            <person name="Kudrna D."/>
            <person name="Lee S."/>
            <person name="Talag J."/>
            <person name="Welchert J."/>
            <person name="Wing R.A."/>
        </authorList>
    </citation>
    <scope>NUCLEOTIDE SEQUENCE [LARGE SCALE GENOMIC DNA]</scope>
</reference>
<organism evidence="2">
    <name type="scientific">Oryza glumipatula</name>
    <dbReference type="NCBI Taxonomy" id="40148"/>
    <lineage>
        <taxon>Eukaryota</taxon>
        <taxon>Viridiplantae</taxon>
        <taxon>Streptophyta</taxon>
        <taxon>Embryophyta</taxon>
        <taxon>Tracheophyta</taxon>
        <taxon>Spermatophyta</taxon>
        <taxon>Magnoliopsida</taxon>
        <taxon>Liliopsida</taxon>
        <taxon>Poales</taxon>
        <taxon>Poaceae</taxon>
        <taxon>BOP clade</taxon>
        <taxon>Oryzoideae</taxon>
        <taxon>Oryzeae</taxon>
        <taxon>Oryzinae</taxon>
        <taxon>Oryza</taxon>
    </lineage>
</organism>
<dbReference type="EnsemblPlants" id="OGLUM08G08180.3">
    <property type="protein sequence ID" value="OGLUM08G08180.3"/>
    <property type="gene ID" value="OGLUM08G08180"/>
</dbReference>
<feature type="compositionally biased region" description="Pro residues" evidence="1">
    <location>
        <begin position="13"/>
        <end position="40"/>
    </location>
</feature>
<name>A0A0E0ASS7_9ORYZ</name>
<dbReference type="GO" id="GO:0000287">
    <property type="term" value="F:magnesium ion binding"/>
    <property type="evidence" value="ECO:0007669"/>
    <property type="project" value="InterPro"/>
</dbReference>
<dbReference type="Gene3D" id="3.90.470.20">
    <property type="entry name" value="4'-phosphopantetheinyl transferase domain"/>
    <property type="match status" value="1"/>
</dbReference>